<dbReference type="PANTHER" id="PTHR46179:SF19">
    <property type="entry name" value="C2H2 FINGER DOMAIN TRANSCRIPTION FACTOR (EUROFUNG)-RELATED"/>
    <property type="match status" value="1"/>
</dbReference>
<dbReference type="InterPro" id="IPR021109">
    <property type="entry name" value="Peptidase_aspartic_dom_sf"/>
</dbReference>
<feature type="domain" description="C2H2-type" evidence="2">
    <location>
        <begin position="626"/>
        <end position="651"/>
    </location>
</feature>
<evidence type="ECO:0000256" key="1">
    <source>
        <dbReference type="SAM" id="MobiDB-lite"/>
    </source>
</evidence>
<organism evidence="3 4">
    <name type="scientific">Cladophialophora chaetospira</name>
    <dbReference type="NCBI Taxonomy" id="386627"/>
    <lineage>
        <taxon>Eukaryota</taxon>
        <taxon>Fungi</taxon>
        <taxon>Dikarya</taxon>
        <taxon>Ascomycota</taxon>
        <taxon>Pezizomycotina</taxon>
        <taxon>Eurotiomycetes</taxon>
        <taxon>Chaetothyriomycetidae</taxon>
        <taxon>Chaetothyriales</taxon>
        <taxon>Herpotrichiellaceae</taxon>
        <taxon>Cladophialophora</taxon>
    </lineage>
</organism>
<dbReference type="Gene3D" id="2.40.70.10">
    <property type="entry name" value="Acid Proteases"/>
    <property type="match status" value="1"/>
</dbReference>
<comment type="caution">
    <text evidence="3">The sequence shown here is derived from an EMBL/GenBank/DDBJ whole genome shotgun (WGS) entry which is preliminary data.</text>
</comment>
<feature type="compositionally biased region" description="Polar residues" evidence="1">
    <location>
        <begin position="112"/>
        <end position="127"/>
    </location>
</feature>
<feature type="domain" description="C2H2-type" evidence="2">
    <location>
        <begin position="592"/>
        <end position="621"/>
    </location>
</feature>
<feature type="region of interest" description="Disordered" evidence="1">
    <location>
        <begin position="648"/>
        <end position="683"/>
    </location>
</feature>
<keyword evidence="4" id="KW-1185">Reference proteome</keyword>
<dbReference type="InterPro" id="IPR013087">
    <property type="entry name" value="Znf_C2H2_type"/>
</dbReference>
<feature type="region of interest" description="Disordered" evidence="1">
    <location>
        <begin position="75"/>
        <end position="127"/>
    </location>
</feature>
<reference evidence="3" key="1">
    <citation type="submission" date="2022-10" db="EMBL/GenBank/DDBJ databases">
        <title>Culturing micro-colonial fungi from biological soil crusts in the Mojave desert and describing Neophaeococcomyces mojavensis, and introducing the new genera and species Taxawa tesnikishii.</title>
        <authorList>
            <person name="Kurbessoian T."/>
            <person name="Stajich J.E."/>
        </authorList>
    </citation>
    <scope>NUCLEOTIDE SEQUENCE</scope>
    <source>
        <strain evidence="3">TK_41</strain>
    </source>
</reference>
<evidence type="ECO:0000313" key="3">
    <source>
        <dbReference type="EMBL" id="KAJ9604336.1"/>
    </source>
</evidence>
<sequence>MDAGGSFDLPFDDEVLYLIRPSFEVEDDGFIQASRFDGKQRFYEQFLPALKQETIESWVESASSESLEDLFYPVEDRSDDGLDSDDGLENSDMPPNIPAPSLNATYEVPRSRPTSSRKQDSSDYPSTEQIIRRLNQARTRWDAPIVLRGTRSIGVNACPDTGSEHNILSKTIADQLGILDQLDSNRSSKFTIGSGKHVWSLGAVEMQLYFSKQPEVLLTCMFHVFESLIHPAILGGLFLRKTETLTTYRMQRLRQRVVTSTPYLQVMHIGNARERFRCYVNHEIVDAHADTGSDMDLVSKGFVQHSQRPAKSLQHPLPVQFADGSTGWVSQHIFAKFSANLQAPASQWGGKWFFVLDDLPCEILLGEDTLDELDAFNSETSFATEHPDAEGTHICTIRWLVGRERSFMQNIALLRPGKRKPESEGSGEDPEVSIAFNDTRLASVDARFRVWLGAMLAGAESTSNPSNLPTHINTTLLDSLDGWETNRRDKIKLGTIIPGGPADSLERDRRQIYESSRDIVLRALQKVSSGAGCQEEQPPQPDVDRSDEDEDTPAVSTDAAYRCTYEGCDAPPFQTHYLLNSHMNIHSDARIHFCPVENCPRGPGGHGFKRKNEMIRHGLAHTSPGYICPFCPDQQLKYPRPDNLQRHVRQHHMDKDRDDPVLRDVLNQRMEGGSRGGRRRLRL</sequence>
<evidence type="ECO:0000313" key="4">
    <source>
        <dbReference type="Proteomes" id="UP001172673"/>
    </source>
</evidence>
<gene>
    <name evidence="3" type="ORF">H2200_011170</name>
</gene>
<dbReference type="GO" id="GO:0006357">
    <property type="term" value="P:regulation of transcription by RNA polymerase II"/>
    <property type="evidence" value="ECO:0007669"/>
    <property type="project" value="TreeGrafter"/>
</dbReference>
<accession>A0AA38X040</accession>
<dbReference type="CDD" id="cd00303">
    <property type="entry name" value="retropepsin_like"/>
    <property type="match status" value="2"/>
</dbReference>
<name>A0AA38X040_9EURO</name>
<dbReference type="InterPro" id="IPR051061">
    <property type="entry name" value="Zinc_finger_trans_reg"/>
</dbReference>
<dbReference type="Proteomes" id="UP001172673">
    <property type="component" value="Unassembled WGS sequence"/>
</dbReference>
<dbReference type="EMBL" id="JAPDRK010000019">
    <property type="protein sequence ID" value="KAJ9604336.1"/>
    <property type="molecule type" value="Genomic_DNA"/>
</dbReference>
<dbReference type="AlphaFoldDB" id="A0AA38X040"/>
<dbReference type="GO" id="GO:0005634">
    <property type="term" value="C:nucleus"/>
    <property type="evidence" value="ECO:0007669"/>
    <property type="project" value="TreeGrafter"/>
</dbReference>
<protein>
    <recommendedName>
        <fullName evidence="2">C2H2-type domain-containing protein</fullName>
    </recommendedName>
</protein>
<feature type="compositionally biased region" description="Basic and acidic residues" evidence="1">
    <location>
        <begin position="648"/>
        <end position="662"/>
    </location>
</feature>
<dbReference type="Gene3D" id="3.30.160.60">
    <property type="entry name" value="Classic Zinc Finger"/>
    <property type="match status" value="1"/>
</dbReference>
<dbReference type="SMART" id="SM00355">
    <property type="entry name" value="ZnF_C2H2"/>
    <property type="match status" value="3"/>
</dbReference>
<evidence type="ECO:0000259" key="2">
    <source>
        <dbReference type="SMART" id="SM00355"/>
    </source>
</evidence>
<feature type="domain" description="C2H2-type" evidence="2">
    <location>
        <begin position="561"/>
        <end position="586"/>
    </location>
</feature>
<feature type="region of interest" description="Disordered" evidence="1">
    <location>
        <begin position="528"/>
        <end position="556"/>
    </location>
</feature>
<proteinExistence type="predicted"/>
<dbReference type="PANTHER" id="PTHR46179">
    <property type="entry name" value="ZINC FINGER PROTEIN"/>
    <property type="match status" value="1"/>
</dbReference>